<dbReference type="InterPro" id="IPR034641">
    <property type="entry name" value="RGL11"/>
</dbReference>
<dbReference type="PROSITE" id="PS51257">
    <property type="entry name" value="PROKAR_LIPOPROTEIN"/>
    <property type="match status" value="1"/>
</dbReference>
<dbReference type="GO" id="GO:0016829">
    <property type="term" value="F:lyase activity"/>
    <property type="evidence" value="ECO:0007669"/>
    <property type="project" value="UniProtKB-KW"/>
</dbReference>
<feature type="domain" description="Rhamnogalacturonan lyase family 11 C-terminal" evidence="3">
    <location>
        <begin position="127"/>
        <end position="254"/>
    </location>
</feature>
<dbReference type="Pfam" id="PF18370">
    <property type="entry name" value="RGI_lyase"/>
    <property type="match status" value="1"/>
</dbReference>
<name>A0A1H5UKR4_XYLRU</name>
<dbReference type="SUPFAM" id="SSF69318">
    <property type="entry name" value="Integrin alpha N-terminal domain"/>
    <property type="match status" value="1"/>
</dbReference>
<evidence type="ECO:0000313" key="5">
    <source>
        <dbReference type="Proteomes" id="UP000236735"/>
    </source>
</evidence>
<dbReference type="InterPro" id="IPR028994">
    <property type="entry name" value="Integrin_alpha_N"/>
</dbReference>
<keyword evidence="4" id="KW-0456">Lyase</keyword>
<evidence type="ECO:0000259" key="3">
    <source>
        <dbReference type="Pfam" id="PF21348"/>
    </source>
</evidence>
<dbReference type="InterPro" id="IPR041624">
    <property type="entry name" value="RGI_lyase"/>
</dbReference>
<dbReference type="InterPro" id="IPR049366">
    <property type="entry name" value="RGL11_C"/>
</dbReference>
<accession>A0A1H5UKR4</accession>
<feature type="region of interest" description="Disordered" evidence="1">
    <location>
        <begin position="255"/>
        <end position="277"/>
    </location>
</feature>
<gene>
    <name evidence="4" type="ORF">SAMN05216354_1534</name>
</gene>
<evidence type="ECO:0000256" key="1">
    <source>
        <dbReference type="SAM" id="MobiDB-lite"/>
    </source>
</evidence>
<dbReference type="AlphaFoldDB" id="A0A1H5UKR4"/>
<dbReference type="InterPro" id="IPR013783">
    <property type="entry name" value="Ig-like_fold"/>
</dbReference>
<dbReference type="Gene3D" id="2.60.40.10">
    <property type="entry name" value="Immunoglobulins"/>
    <property type="match status" value="1"/>
</dbReference>
<protein>
    <submittedName>
        <fullName evidence="4">Rhamnogalacturonan endolyase</fullName>
    </submittedName>
</protein>
<reference evidence="4 5" key="1">
    <citation type="submission" date="2016-10" db="EMBL/GenBank/DDBJ databases">
        <authorList>
            <person name="de Groot N.N."/>
        </authorList>
    </citation>
    <scope>NUCLEOTIDE SEQUENCE [LARGE SCALE GENOMIC DNA]</scope>
    <source>
        <strain evidence="4 5">AR32</strain>
    </source>
</reference>
<feature type="compositionally biased region" description="Basic and acidic residues" evidence="1">
    <location>
        <begin position="266"/>
        <end position="277"/>
    </location>
</feature>
<dbReference type="Pfam" id="PF21348">
    <property type="entry name" value="RGL11_C"/>
    <property type="match status" value="2"/>
</dbReference>
<organism evidence="4 5">
    <name type="scientific">Xylanibacter ruminicola</name>
    <name type="common">Prevotella ruminicola</name>
    <dbReference type="NCBI Taxonomy" id="839"/>
    <lineage>
        <taxon>Bacteria</taxon>
        <taxon>Pseudomonadati</taxon>
        <taxon>Bacteroidota</taxon>
        <taxon>Bacteroidia</taxon>
        <taxon>Bacteroidales</taxon>
        <taxon>Prevotellaceae</taxon>
        <taxon>Xylanibacter</taxon>
    </lineage>
</organism>
<feature type="domain" description="Rhamnogalacturonan lyase family 11 C-terminal" evidence="3">
    <location>
        <begin position="271"/>
        <end position="647"/>
    </location>
</feature>
<evidence type="ECO:0000313" key="4">
    <source>
        <dbReference type="EMBL" id="SEF75615.1"/>
    </source>
</evidence>
<proteinExistence type="predicted"/>
<dbReference type="Proteomes" id="UP000236735">
    <property type="component" value="Unassembled WGS sequence"/>
</dbReference>
<feature type="domain" description="Rhamnogalacturonan I lyase beta-sheet" evidence="2">
    <location>
        <begin position="40"/>
        <end position="109"/>
    </location>
</feature>
<sequence length="655" mass="73108">MKIQKIVLCTMLSGMISGCASKNEMPCGSEGPHYNLKKMNIEHLDRGVVAIPQKGKVILSWRTLTSDRVGEPYDVYRNGQKLNKSPLKKGGTFFIDEQPLSGDAVYEVRGGGRKGKYVLAADAPEDYLPVKLQKPADGVTPDGRSYSYTANDASVADVDGDGAYEIILKWDPTNAHDNAHDGFTGPTLFDCYRLDGTLLWRIDMGINIRSGAHYVPFIIYDLDGDGCAEFIVRTADGTRDSKGRVIGDSLADYRYRPQPDAQNPTPEKEWGKYNRQERPMTGRILTGPEFISVFNGLTGEVMDSKPYIPERGNLMDWGDSYANRSDRMLAGVGYLDGRHASAIFCRGYYTRTVIAAWDWDGHELRQHWVFDTDKPEWASYAGQGNHNLRVADVDGDGCDEITYGSMAVDHDGRGLYNTGMGHGDAIHLMAFDPRSTRLQVWDCHENRRDGSELRDAATGKVIFQVPSKSDVGRCMAADIDPANPGLEMWSSDSHGIRNIKGEVIYSAQDPDDPQHQQHLILNGRHLSVNFGIWWDGDLLRELLDRETVSKYDWTNHAIIDVVRFPGVVFNNGTKSNPCLSADILGDWREEVIARTPDSSELRIFVSPIPTDYRINCLMQDIPYRLSVAAQNVGYNQPSEPGFYLGPDNTVNPFLK</sequence>
<dbReference type="PANTHER" id="PTHR43118:SF1">
    <property type="entry name" value="RHAMNOGALACTURONAN LYASE (EUROFUNG)"/>
    <property type="match status" value="1"/>
</dbReference>
<evidence type="ECO:0000259" key="2">
    <source>
        <dbReference type="Pfam" id="PF18370"/>
    </source>
</evidence>
<dbReference type="CDD" id="cd10318">
    <property type="entry name" value="RGL11"/>
    <property type="match status" value="1"/>
</dbReference>
<dbReference type="EMBL" id="FNUV01000003">
    <property type="protein sequence ID" value="SEF75615.1"/>
    <property type="molecule type" value="Genomic_DNA"/>
</dbReference>
<dbReference type="PANTHER" id="PTHR43118">
    <property type="entry name" value="RHAMNOGALACTURONAN LYASE (EUROFUNG)"/>
    <property type="match status" value="1"/>
</dbReference>